<keyword evidence="3" id="KW-0648">Protein biosynthesis</keyword>
<comment type="similarity">
    <text evidence="1">Belongs to the RRF family.</text>
</comment>
<feature type="non-terminal residue" evidence="6">
    <location>
        <position position="293"/>
    </location>
</feature>
<evidence type="ECO:0000313" key="6">
    <source>
        <dbReference type="EMBL" id="KAG5344251.1"/>
    </source>
</evidence>
<dbReference type="InterPro" id="IPR002661">
    <property type="entry name" value="Ribosome_recyc_fac"/>
</dbReference>
<organism evidence="6 7">
    <name type="scientific">Acromyrmex heyeri</name>
    <dbReference type="NCBI Taxonomy" id="230685"/>
    <lineage>
        <taxon>Eukaryota</taxon>
        <taxon>Metazoa</taxon>
        <taxon>Ecdysozoa</taxon>
        <taxon>Arthropoda</taxon>
        <taxon>Hexapoda</taxon>
        <taxon>Insecta</taxon>
        <taxon>Pterygota</taxon>
        <taxon>Neoptera</taxon>
        <taxon>Endopterygota</taxon>
        <taxon>Hymenoptera</taxon>
        <taxon>Apocrita</taxon>
        <taxon>Aculeata</taxon>
        <taxon>Formicoidea</taxon>
        <taxon>Formicidae</taxon>
        <taxon>Myrmicinae</taxon>
        <taxon>Acromyrmex</taxon>
    </lineage>
</organism>
<keyword evidence="7" id="KW-1185">Reference proteome</keyword>
<evidence type="ECO:0000256" key="3">
    <source>
        <dbReference type="ARBA" id="ARBA00022917"/>
    </source>
</evidence>
<dbReference type="OrthoDB" id="407355at2759"/>
<dbReference type="InterPro" id="IPR023584">
    <property type="entry name" value="Ribosome_recyc_fac_dom"/>
</dbReference>
<evidence type="ECO:0000256" key="2">
    <source>
        <dbReference type="ARBA" id="ARBA00020581"/>
    </source>
</evidence>
<dbReference type="Gene3D" id="1.10.132.20">
    <property type="entry name" value="Ribosome-recycling factor"/>
    <property type="match status" value="1"/>
</dbReference>
<evidence type="ECO:0000259" key="5">
    <source>
        <dbReference type="Pfam" id="PF01765"/>
    </source>
</evidence>
<gene>
    <name evidence="6" type="primary">Mrrf</name>
    <name evidence="6" type="ORF">G6Z77_0008011</name>
</gene>
<dbReference type="EMBL" id="JAANIB010001184">
    <property type="protein sequence ID" value="KAG5344251.1"/>
    <property type="molecule type" value="Genomic_DNA"/>
</dbReference>
<proteinExistence type="inferred from homology"/>
<feature type="non-terminal residue" evidence="6">
    <location>
        <position position="1"/>
    </location>
</feature>
<sequence length="293" mass="33827">TFYDNDKMGSLIGIRFCANRQLKNCTVISALKLRQKYVHHCSSNKVIYYLQSQQRPLQIVQCCDVSNFSLCNFKTNNVRDFSITSDLLAKSKNRGEKKQKTQHIDYNEFEQVVDVNKLISQLDNAIEKLKDDFIQHLSVRSNVGAIDMLSVKFDGKDFTLQELAKISRKPKLIVLNVSTFPQAIPDILKSLTKNQMKLNPQQDGTTIYVPTPKVTKEHREILSKNAKSFYVKCCDNVRQVRNKQIKAVKQKEKLAKDLVFRIESYIDILSHQYTNKAEQMLETKQKELLGDSE</sequence>
<dbReference type="GO" id="GO:0043023">
    <property type="term" value="F:ribosomal large subunit binding"/>
    <property type="evidence" value="ECO:0007669"/>
    <property type="project" value="TreeGrafter"/>
</dbReference>
<evidence type="ECO:0000256" key="1">
    <source>
        <dbReference type="ARBA" id="ARBA00005912"/>
    </source>
</evidence>
<dbReference type="PANTHER" id="PTHR20982:SF3">
    <property type="entry name" value="MITOCHONDRIAL RIBOSOME RECYCLING FACTOR PSEUDO 1"/>
    <property type="match status" value="1"/>
</dbReference>
<dbReference type="PANTHER" id="PTHR20982">
    <property type="entry name" value="RIBOSOME RECYCLING FACTOR"/>
    <property type="match status" value="1"/>
</dbReference>
<reference evidence="6 7" key="1">
    <citation type="submission" date="2020-02" db="EMBL/GenBank/DDBJ databases">
        <title>Relaxed selection underlies rapid genomic changes in the transitions from sociality to social parasitism in ants.</title>
        <authorList>
            <person name="Bi X."/>
        </authorList>
    </citation>
    <scope>NUCLEOTIDE SEQUENCE [LARGE SCALE GENOMIC DNA]</scope>
    <source>
        <strain evidence="6">BGI-DK2014b</strain>
        <tissue evidence="6">Whole body</tissue>
    </source>
</reference>
<dbReference type="GO" id="GO:0005739">
    <property type="term" value="C:mitochondrion"/>
    <property type="evidence" value="ECO:0007669"/>
    <property type="project" value="TreeGrafter"/>
</dbReference>
<dbReference type="Pfam" id="PF01765">
    <property type="entry name" value="RRF"/>
    <property type="match status" value="1"/>
</dbReference>
<dbReference type="InterPro" id="IPR036191">
    <property type="entry name" value="RRF_sf"/>
</dbReference>
<comment type="caution">
    <text evidence="6">The sequence shown here is derived from an EMBL/GenBank/DDBJ whole genome shotgun (WGS) entry which is preliminary data.</text>
</comment>
<dbReference type="AlphaFoldDB" id="A0A836FSW4"/>
<evidence type="ECO:0000256" key="4">
    <source>
        <dbReference type="ARBA" id="ARBA00033107"/>
    </source>
</evidence>
<protein>
    <recommendedName>
        <fullName evidence="2">Ribosome-recycling factor, mitochondrial</fullName>
    </recommendedName>
    <alternativeName>
        <fullName evidence="4">Ribosome-releasing factor, mitochondrial</fullName>
    </alternativeName>
</protein>
<name>A0A836FSW4_9HYME</name>
<dbReference type="GO" id="GO:0006412">
    <property type="term" value="P:translation"/>
    <property type="evidence" value="ECO:0007669"/>
    <property type="project" value="UniProtKB-KW"/>
</dbReference>
<dbReference type="Gene3D" id="3.30.1360.40">
    <property type="match status" value="1"/>
</dbReference>
<evidence type="ECO:0000313" key="7">
    <source>
        <dbReference type="Proteomes" id="UP000670152"/>
    </source>
</evidence>
<dbReference type="Proteomes" id="UP000670152">
    <property type="component" value="Unassembled WGS sequence"/>
</dbReference>
<dbReference type="SUPFAM" id="SSF55194">
    <property type="entry name" value="Ribosome recycling factor, RRF"/>
    <property type="match status" value="1"/>
</dbReference>
<feature type="domain" description="Ribosome recycling factor" evidence="5">
    <location>
        <begin position="129"/>
        <end position="289"/>
    </location>
</feature>
<accession>A0A836FSW4</accession>